<dbReference type="AlphaFoldDB" id="A0AAF0IQE3"/>
<dbReference type="InterPro" id="IPR014025">
    <property type="entry name" value="Glutaredoxin_subgr"/>
</dbReference>
<dbReference type="PROSITE" id="PS51354">
    <property type="entry name" value="GLUTAREDOXIN_2"/>
    <property type="match status" value="1"/>
</dbReference>
<dbReference type="PANTHER" id="PTHR45694:SF18">
    <property type="entry name" value="GLUTAREDOXIN-1-RELATED"/>
    <property type="match status" value="1"/>
</dbReference>
<dbReference type="GO" id="GO:0005737">
    <property type="term" value="C:cytoplasm"/>
    <property type="evidence" value="ECO:0007669"/>
    <property type="project" value="TreeGrafter"/>
</dbReference>
<dbReference type="EMBL" id="CP119957">
    <property type="protein sequence ID" value="WFC97274.1"/>
    <property type="molecule type" value="Genomic_DNA"/>
</dbReference>
<feature type="transmembrane region" description="Helical" evidence="1">
    <location>
        <begin position="33"/>
        <end position="52"/>
    </location>
</feature>
<evidence type="ECO:0000256" key="1">
    <source>
        <dbReference type="SAM" id="Phobius"/>
    </source>
</evidence>
<dbReference type="Gene3D" id="3.40.30.10">
    <property type="entry name" value="Glutaredoxin"/>
    <property type="match status" value="1"/>
</dbReference>
<sequence length="283" mass="31962">MPETRLELGVPPADKAPRAHAFVPLQWFRRRRTLLACIAFFACALLYLHAAAPASRWHPYRRPAGDADIDALLRTVPGAVPGRDVVVTDVLADAGHAGRPYPTREHLRLVLLEQLRDPTFTFAASPWPQWAPWVADDAKRPRDAHVQFLMELKRLGNGTDDARLVRVPLTQFLEHPAHWAERHRQTTPFTVFSKSYCPYSRRAKALLDTYRARYAAYEVDLHPESAFFTQLLWDLTGHRTYPKVLEGAHLLVRGPLTQGGSDALDELDRKHLLHGILDGAGVL</sequence>
<gene>
    <name evidence="3" type="ORF">MBRA1_003941</name>
</gene>
<keyword evidence="1" id="KW-1133">Transmembrane helix</keyword>
<dbReference type="PRINTS" id="PR00160">
    <property type="entry name" value="GLUTAREDOXIN"/>
</dbReference>
<dbReference type="InterPro" id="IPR002109">
    <property type="entry name" value="Glutaredoxin"/>
</dbReference>
<evidence type="ECO:0000313" key="4">
    <source>
        <dbReference type="Proteomes" id="UP001216638"/>
    </source>
</evidence>
<feature type="domain" description="Glutaredoxin" evidence="2">
    <location>
        <begin position="190"/>
        <end position="245"/>
    </location>
</feature>
<organism evidence="3 4">
    <name type="scientific">Malassezia brasiliensis</name>
    <dbReference type="NCBI Taxonomy" id="1821822"/>
    <lineage>
        <taxon>Eukaryota</taxon>
        <taxon>Fungi</taxon>
        <taxon>Dikarya</taxon>
        <taxon>Basidiomycota</taxon>
        <taxon>Ustilaginomycotina</taxon>
        <taxon>Malasseziomycetes</taxon>
        <taxon>Malasseziales</taxon>
        <taxon>Malasseziaceae</taxon>
        <taxon>Malassezia</taxon>
    </lineage>
</organism>
<keyword evidence="1" id="KW-0812">Transmembrane</keyword>
<keyword evidence="1" id="KW-0472">Membrane</keyword>
<dbReference type="GO" id="GO:0005634">
    <property type="term" value="C:nucleus"/>
    <property type="evidence" value="ECO:0007669"/>
    <property type="project" value="TreeGrafter"/>
</dbReference>
<accession>A0AAF0IQE3</accession>
<name>A0AAF0IQE3_9BASI</name>
<proteinExistence type="predicted"/>
<protein>
    <recommendedName>
        <fullName evidence="2">Glutaredoxin domain-containing protein</fullName>
    </recommendedName>
</protein>
<dbReference type="Pfam" id="PF00462">
    <property type="entry name" value="Glutaredoxin"/>
    <property type="match status" value="1"/>
</dbReference>
<reference evidence="3" key="1">
    <citation type="submission" date="2023-03" db="EMBL/GenBank/DDBJ databases">
        <title>Mating type loci evolution in Malassezia.</title>
        <authorList>
            <person name="Coelho M.A."/>
        </authorList>
    </citation>
    <scope>NUCLEOTIDE SEQUENCE</scope>
    <source>
        <strain evidence="3">CBS 14135</strain>
    </source>
</reference>
<dbReference type="PANTHER" id="PTHR45694">
    <property type="entry name" value="GLUTAREDOXIN 2"/>
    <property type="match status" value="1"/>
</dbReference>
<evidence type="ECO:0000259" key="2">
    <source>
        <dbReference type="Pfam" id="PF00462"/>
    </source>
</evidence>
<dbReference type="SUPFAM" id="SSF52833">
    <property type="entry name" value="Thioredoxin-like"/>
    <property type="match status" value="1"/>
</dbReference>
<dbReference type="GO" id="GO:0034599">
    <property type="term" value="P:cellular response to oxidative stress"/>
    <property type="evidence" value="ECO:0007669"/>
    <property type="project" value="TreeGrafter"/>
</dbReference>
<dbReference type="Proteomes" id="UP001216638">
    <property type="component" value="Chromosome 7"/>
</dbReference>
<dbReference type="InterPro" id="IPR036249">
    <property type="entry name" value="Thioredoxin-like_sf"/>
</dbReference>
<dbReference type="GO" id="GO:0015038">
    <property type="term" value="F:glutathione disulfide oxidoreductase activity"/>
    <property type="evidence" value="ECO:0007669"/>
    <property type="project" value="TreeGrafter"/>
</dbReference>
<keyword evidence="4" id="KW-1185">Reference proteome</keyword>
<evidence type="ECO:0000313" key="3">
    <source>
        <dbReference type="EMBL" id="WFC97274.1"/>
    </source>
</evidence>